<feature type="region of interest" description="Disordered" evidence="2">
    <location>
        <begin position="118"/>
        <end position="145"/>
    </location>
</feature>
<dbReference type="PANTHER" id="PTHR30344:SF1">
    <property type="entry name" value="6-PHOSPHOGLUCONOLACTONASE"/>
    <property type="match status" value="1"/>
</dbReference>
<dbReference type="PANTHER" id="PTHR30344">
    <property type="entry name" value="6-PHOSPHOGLUCONOLACTONASE-RELATED"/>
    <property type="match status" value="1"/>
</dbReference>
<dbReference type="Proteomes" id="UP001596380">
    <property type="component" value="Unassembled WGS sequence"/>
</dbReference>
<proteinExistence type="inferred from homology"/>
<evidence type="ECO:0000313" key="4">
    <source>
        <dbReference type="Proteomes" id="UP001596380"/>
    </source>
</evidence>
<reference evidence="4" key="1">
    <citation type="journal article" date="2019" name="Int. J. Syst. Evol. Microbiol.">
        <title>The Global Catalogue of Microorganisms (GCM) 10K type strain sequencing project: providing services to taxonomists for standard genome sequencing and annotation.</title>
        <authorList>
            <consortium name="The Broad Institute Genomics Platform"/>
            <consortium name="The Broad Institute Genome Sequencing Center for Infectious Disease"/>
            <person name="Wu L."/>
            <person name="Ma J."/>
        </authorList>
    </citation>
    <scope>NUCLEOTIDE SEQUENCE [LARGE SCALE GENOMIC DNA]</scope>
    <source>
        <strain evidence="4">JCM 3369</strain>
    </source>
</reference>
<dbReference type="InterPro" id="IPR015943">
    <property type="entry name" value="WD40/YVTN_repeat-like_dom_sf"/>
</dbReference>
<dbReference type="InterPro" id="IPR050282">
    <property type="entry name" value="Cycloisomerase_2"/>
</dbReference>
<comment type="caution">
    <text evidence="3">The sequence shown here is derived from an EMBL/GenBank/DDBJ whole genome shotgun (WGS) entry which is preliminary data.</text>
</comment>
<evidence type="ECO:0000313" key="3">
    <source>
        <dbReference type="EMBL" id="MFC6885236.1"/>
    </source>
</evidence>
<evidence type="ECO:0000256" key="2">
    <source>
        <dbReference type="SAM" id="MobiDB-lite"/>
    </source>
</evidence>
<name>A0ABW2CW77_9ACTN</name>
<gene>
    <name evidence="3" type="ORF">ACFQKB_36145</name>
</gene>
<sequence length="343" mass="34819">MDERRFWVGTYTREMGGSGRGVYLVERGADGTLGRPVLAAEATTPSYLAAPPGGNVLYAVDEHGDEVVAFRVGEGGALRRIGGRPVPGWPCHLALRPGGGRLLAACYRDGALADLRLGPDGSFDGEPEVHQGEGSGPDPERQEGPHVHAAAFAPDGTVLATDLGADVLRAFRDPGGDGALELVAEVPLPPGCGPRHLVVHPAGQVHVLTELAGTVITLRPGAGGHADLSIVGEAPATAGSAQSGSMGAAIKLGADGRHLYTSTRGADVVTTHLVLDGGAGTRPVADVASGGEWPRDLHVDGAWMHVANQNSGVVATFRLGGDGVPVPAGTPAEIPSPVCVIPA</sequence>
<organism evidence="3 4">
    <name type="scientific">Actinomadura yumaensis</name>
    <dbReference type="NCBI Taxonomy" id="111807"/>
    <lineage>
        <taxon>Bacteria</taxon>
        <taxon>Bacillati</taxon>
        <taxon>Actinomycetota</taxon>
        <taxon>Actinomycetes</taxon>
        <taxon>Streptosporangiales</taxon>
        <taxon>Thermomonosporaceae</taxon>
        <taxon>Actinomadura</taxon>
    </lineage>
</organism>
<keyword evidence="4" id="KW-1185">Reference proteome</keyword>
<dbReference type="EMBL" id="JBHSXS010000035">
    <property type="protein sequence ID" value="MFC6885236.1"/>
    <property type="molecule type" value="Genomic_DNA"/>
</dbReference>
<protein>
    <submittedName>
        <fullName evidence="3">Lactonase family protein</fullName>
    </submittedName>
</protein>
<dbReference type="Pfam" id="PF10282">
    <property type="entry name" value="Lactonase"/>
    <property type="match status" value="1"/>
</dbReference>
<evidence type="ECO:0000256" key="1">
    <source>
        <dbReference type="ARBA" id="ARBA00005564"/>
    </source>
</evidence>
<dbReference type="InterPro" id="IPR011045">
    <property type="entry name" value="N2O_reductase_N"/>
</dbReference>
<dbReference type="SUPFAM" id="SSF50974">
    <property type="entry name" value="Nitrous oxide reductase, N-terminal domain"/>
    <property type="match status" value="1"/>
</dbReference>
<accession>A0ABW2CW77</accession>
<comment type="similarity">
    <text evidence="1">Belongs to the cycloisomerase 2 family.</text>
</comment>
<dbReference type="RefSeq" id="WP_378063917.1">
    <property type="nucleotide sequence ID" value="NZ_JBHSXS010000035.1"/>
</dbReference>
<dbReference type="Gene3D" id="2.130.10.10">
    <property type="entry name" value="YVTN repeat-like/Quinoprotein amine dehydrogenase"/>
    <property type="match status" value="1"/>
</dbReference>
<dbReference type="InterPro" id="IPR019405">
    <property type="entry name" value="Lactonase_7-beta_prop"/>
</dbReference>